<dbReference type="PIRSF" id="PIRSF000707">
    <property type="entry name" value="Hygromycin-B_kinase"/>
    <property type="match status" value="1"/>
</dbReference>
<organism evidence="2 3">
    <name type="scientific">Streptomyces huasconensis</name>
    <dbReference type="NCBI Taxonomy" id="1854574"/>
    <lineage>
        <taxon>Bacteria</taxon>
        <taxon>Bacillati</taxon>
        <taxon>Actinomycetota</taxon>
        <taxon>Actinomycetes</taxon>
        <taxon>Kitasatosporales</taxon>
        <taxon>Streptomycetaceae</taxon>
        <taxon>Streptomyces</taxon>
    </lineage>
</organism>
<evidence type="ECO:0000313" key="2">
    <source>
        <dbReference type="EMBL" id="MEW2361456.1"/>
    </source>
</evidence>
<dbReference type="EMBL" id="JBEYRS010000002">
    <property type="protein sequence ID" value="MEW2361456.1"/>
    <property type="molecule type" value="Genomic_DNA"/>
</dbReference>
<dbReference type="Gene3D" id="3.90.1200.10">
    <property type="match status" value="1"/>
</dbReference>
<dbReference type="PANTHER" id="PTHR21310">
    <property type="entry name" value="AMINOGLYCOSIDE PHOSPHOTRANSFERASE-RELATED-RELATED"/>
    <property type="match status" value="1"/>
</dbReference>
<gene>
    <name evidence="2" type="ORF">AB0887_05690</name>
</gene>
<evidence type="ECO:0000313" key="3">
    <source>
        <dbReference type="Proteomes" id="UP001553843"/>
    </source>
</evidence>
<dbReference type="EC" id="2.7.-.-" evidence="2"/>
<evidence type="ECO:0000259" key="1">
    <source>
        <dbReference type="Pfam" id="PF01636"/>
    </source>
</evidence>
<dbReference type="InterPro" id="IPR002575">
    <property type="entry name" value="Aminoglycoside_PTrfase"/>
</dbReference>
<dbReference type="Pfam" id="PF01636">
    <property type="entry name" value="APH"/>
    <property type="match status" value="1"/>
</dbReference>
<dbReference type="InterPro" id="IPR051678">
    <property type="entry name" value="AGP_Transferase"/>
</dbReference>
<keyword evidence="3" id="KW-1185">Reference proteome</keyword>
<name>A0ABV3LPS5_9ACTN</name>
<reference evidence="2 3" key="1">
    <citation type="submission" date="2024-06" db="EMBL/GenBank/DDBJ databases">
        <title>The Natural Products Discovery Center: Release of the First 8490 Sequenced Strains for Exploring Actinobacteria Biosynthetic Diversity.</title>
        <authorList>
            <person name="Kalkreuter E."/>
            <person name="Kautsar S.A."/>
            <person name="Yang D."/>
            <person name="Bader C.D."/>
            <person name="Teijaro C.N."/>
            <person name="Fluegel L."/>
            <person name="Davis C.M."/>
            <person name="Simpson J.R."/>
            <person name="Lauterbach L."/>
            <person name="Steele A.D."/>
            <person name="Gui C."/>
            <person name="Meng S."/>
            <person name="Li G."/>
            <person name="Viehrig K."/>
            <person name="Ye F."/>
            <person name="Su P."/>
            <person name="Kiefer A.F."/>
            <person name="Nichols A."/>
            <person name="Cepeda A.J."/>
            <person name="Yan W."/>
            <person name="Fan B."/>
            <person name="Jiang Y."/>
            <person name="Adhikari A."/>
            <person name="Zheng C.-J."/>
            <person name="Schuster L."/>
            <person name="Cowan T.M."/>
            <person name="Smanski M.J."/>
            <person name="Chevrette M.G."/>
            <person name="De Carvalho L.P.S."/>
            <person name="Shen B."/>
        </authorList>
    </citation>
    <scope>NUCLEOTIDE SEQUENCE [LARGE SCALE GENOMIC DNA]</scope>
    <source>
        <strain evidence="2 3">NPDC047833</strain>
    </source>
</reference>
<dbReference type="InterPro" id="IPR016259">
    <property type="entry name" value="Hygromycin-B_Kinase"/>
</dbReference>
<protein>
    <submittedName>
        <fullName evidence="2">Aminoglycoside 3'-phosphotransferase/choline kinase family protein</fullName>
        <ecNumber evidence="2">2.7.-.-</ecNumber>
    </submittedName>
</protein>
<dbReference type="Proteomes" id="UP001553843">
    <property type="component" value="Unassembled WGS sequence"/>
</dbReference>
<dbReference type="GO" id="GO:0016301">
    <property type="term" value="F:kinase activity"/>
    <property type="evidence" value="ECO:0007669"/>
    <property type="project" value="UniProtKB-KW"/>
</dbReference>
<dbReference type="InterPro" id="IPR011009">
    <property type="entry name" value="Kinase-like_dom_sf"/>
</dbReference>
<dbReference type="PANTHER" id="PTHR21310:SF15">
    <property type="entry name" value="AMINOGLYCOSIDE PHOSPHOTRANSFERASE DOMAIN-CONTAINING PROTEIN"/>
    <property type="match status" value="1"/>
</dbReference>
<keyword evidence="2" id="KW-0808">Transferase</keyword>
<proteinExistence type="predicted"/>
<comment type="caution">
    <text evidence="2">The sequence shown here is derived from an EMBL/GenBank/DDBJ whole genome shotgun (WGS) entry which is preliminary data.</text>
</comment>
<dbReference type="SUPFAM" id="SSF56112">
    <property type="entry name" value="Protein kinase-like (PK-like)"/>
    <property type="match status" value="1"/>
</dbReference>
<accession>A0ABV3LPS5</accession>
<feature type="domain" description="Aminoglycoside phosphotransferase" evidence="1">
    <location>
        <begin position="44"/>
        <end position="282"/>
    </location>
</feature>
<keyword evidence="2" id="KW-0418">Kinase</keyword>
<dbReference type="RefSeq" id="WP_359775207.1">
    <property type="nucleotide sequence ID" value="NZ_JBEYRR010000002.1"/>
</dbReference>
<sequence length="321" mass="35189">MLPLVTTDEEFDRVVPDDTLMRPGAADLCARLGLGGAPLTRYADGSQAVYAVGDRHVLKLYPALDAQDCLTEARVLAHVQGRLPVPTPEVHDTGAYVNGWRYVLMSRLPGEGLATAWPGIPRAGRERIITDAAQALAALHALDHEPLADILGPGDWDAFLAGQRAGAVDRQRGRGLPESWLEQIPGFLDSVALPADRRRSLLHTEFMRQHLVVRPAEPAEPAVPAAPADGWRLTGLFDFEPAMIGDPAYDFVGVGLFVTRAEPGLLPRFMKAYGTTYDPRQLLAYTLLHVYSHLPWYLRELPAPPEPTLDALAETWFGQEL</sequence>
<dbReference type="CDD" id="cd05120">
    <property type="entry name" value="APH_ChoK_like"/>
    <property type="match status" value="1"/>
</dbReference>